<dbReference type="InterPro" id="IPR001469">
    <property type="entry name" value="ATP_synth_F1_dsu/esu"/>
</dbReference>
<evidence type="ECO:0000259" key="4">
    <source>
        <dbReference type="Pfam" id="PF21335"/>
    </source>
</evidence>
<evidence type="ECO:0000256" key="1">
    <source>
        <dbReference type="ARBA" id="ARBA00022781"/>
    </source>
</evidence>
<feature type="domain" description="F1F0-ATP synthase delta subunit C-terminal" evidence="4">
    <location>
        <begin position="102"/>
        <end position="143"/>
    </location>
</feature>
<feature type="domain" description="F1F0-ATP synthase delta subunit C-terminal" evidence="4">
    <location>
        <begin position="2"/>
        <end position="26"/>
    </location>
</feature>
<dbReference type="Ensembl" id="ENSGAGT00000026824.1">
    <property type="protein sequence ID" value="ENSGAGP00000023538.1"/>
    <property type="gene ID" value="ENSGAGG00000017256.1"/>
</dbReference>
<evidence type="ECO:0000313" key="5">
    <source>
        <dbReference type="Ensembl" id="ENSGAGP00000023538.1"/>
    </source>
</evidence>
<keyword evidence="1" id="KW-0375">Hydrogen ion transport</keyword>
<keyword evidence="3" id="KW-0066">ATP synthesis</keyword>
<reference evidence="5" key="3">
    <citation type="submission" date="2025-09" db="UniProtKB">
        <authorList>
            <consortium name="Ensembl"/>
        </authorList>
    </citation>
    <scope>IDENTIFICATION</scope>
</reference>
<reference evidence="6" key="1">
    <citation type="journal article" date="2017" name="PLoS ONE">
        <title>The Agassiz's desert tortoise genome provides a resource for the conservation of a threatened species.</title>
        <authorList>
            <person name="Tollis M."/>
            <person name="DeNardo D.F."/>
            <person name="Cornelius J.A."/>
            <person name="Dolby G.A."/>
            <person name="Edwards T."/>
            <person name="Henen B.T."/>
            <person name="Karl A.E."/>
            <person name="Murphy R.W."/>
            <person name="Kusumi K."/>
        </authorList>
    </citation>
    <scope>NUCLEOTIDE SEQUENCE [LARGE SCALE GENOMIC DNA]</scope>
</reference>
<evidence type="ECO:0000256" key="3">
    <source>
        <dbReference type="ARBA" id="ARBA00023310"/>
    </source>
</evidence>
<dbReference type="GO" id="GO:0045259">
    <property type="term" value="C:proton-transporting ATP synthase complex"/>
    <property type="evidence" value="ECO:0007669"/>
    <property type="project" value="UniProtKB-KW"/>
</dbReference>
<dbReference type="AlphaFoldDB" id="A0A452I7D4"/>
<evidence type="ECO:0000313" key="6">
    <source>
        <dbReference type="Proteomes" id="UP000291020"/>
    </source>
</evidence>
<reference evidence="5" key="2">
    <citation type="submission" date="2025-08" db="UniProtKB">
        <authorList>
            <consortium name="Ensembl"/>
        </authorList>
    </citation>
    <scope>IDENTIFICATION</scope>
</reference>
<proteinExistence type="predicted"/>
<dbReference type="STRING" id="38772.ENSGAGP00000023538"/>
<dbReference type="Gene3D" id="1.20.5.440">
    <property type="entry name" value="ATP synthase delta/epsilon subunit, C-terminal domain"/>
    <property type="match status" value="1"/>
</dbReference>
<dbReference type="PANTHER" id="PTHR13822:SF7">
    <property type="entry name" value="ATP SYNTHASE SUBUNIT DELTA, MITOCHONDRIAL"/>
    <property type="match status" value="1"/>
</dbReference>
<keyword evidence="2" id="KW-0139">CF(1)</keyword>
<sequence>MLDLATAKSNLDKALSHLAAAPASAHSYAEAAASPAQMSFTFALPTQVDVPALSGSFGILSAYVPTLLVLNPGVVTSLPRMAQQPSTLCSCWQKVAATLDMLDLATAKSNLDKALSHLAAAPAGMANVEAQINVEAGKALVKALE</sequence>
<organism evidence="5 6">
    <name type="scientific">Gopherus agassizii</name>
    <name type="common">Agassiz's desert tortoise</name>
    <dbReference type="NCBI Taxonomy" id="38772"/>
    <lineage>
        <taxon>Eukaryota</taxon>
        <taxon>Metazoa</taxon>
        <taxon>Chordata</taxon>
        <taxon>Craniata</taxon>
        <taxon>Vertebrata</taxon>
        <taxon>Euteleostomi</taxon>
        <taxon>Archelosauria</taxon>
        <taxon>Testudinata</taxon>
        <taxon>Testudines</taxon>
        <taxon>Cryptodira</taxon>
        <taxon>Durocryptodira</taxon>
        <taxon>Testudinoidea</taxon>
        <taxon>Testudinidae</taxon>
        <taxon>Gopherus</taxon>
    </lineage>
</organism>
<dbReference type="SUPFAM" id="SSF51344">
    <property type="entry name" value="Epsilon subunit of F1F0-ATP synthase N-terminal domain"/>
    <property type="match status" value="1"/>
</dbReference>
<accession>A0A452I7D4</accession>
<dbReference type="InterPro" id="IPR036794">
    <property type="entry name" value="ATP_F1_dsu/esu_C_sf"/>
</dbReference>
<dbReference type="PANTHER" id="PTHR13822">
    <property type="entry name" value="ATP SYNTHASE DELTA/EPSILON CHAIN"/>
    <property type="match status" value="1"/>
</dbReference>
<dbReference type="Gene3D" id="2.60.15.10">
    <property type="entry name" value="F0F1 ATP synthase delta/epsilon subunit, N-terminal"/>
    <property type="match status" value="1"/>
</dbReference>
<dbReference type="InterPro" id="IPR036771">
    <property type="entry name" value="ATPsynth_dsu/esu_N"/>
</dbReference>
<dbReference type="InterPro" id="IPR048937">
    <property type="entry name" value="ATPD_C_metazoa"/>
</dbReference>
<name>A0A452I7D4_9SAUR</name>
<dbReference type="SUPFAM" id="SSF46604">
    <property type="entry name" value="Epsilon subunit of F1F0-ATP synthase C-terminal domain"/>
    <property type="match status" value="1"/>
</dbReference>
<keyword evidence="6" id="KW-1185">Reference proteome</keyword>
<protein>
    <recommendedName>
        <fullName evidence="4">F1F0-ATP synthase delta subunit C-terminal domain-containing protein</fullName>
    </recommendedName>
</protein>
<keyword evidence="1" id="KW-0406">Ion transport</keyword>
<keyword evidence="1" id="KW-0813">Transport</keyword>
<dbReference type="Proteomes" id="UP000291020">
    <property type="component" value="Unassembled WGS sequence"/>
</dbReference>
<evidence type="ECO:0000256" key="2">
    <source>
        <dbReference type="ARBA" id="ARBA00023196"/>
    </source>
</evidence>
<dbReference type="GO" id="GO:0046933">
    <property type="term" value="F:proton-transporting ATP synthase activity, rotational mechanism"/>
    <property type="evidence" value="ECO:0007669"/>
    <property type="project" value="InterPro"/>
</dbReference>
<dbReference type="Pfam" id="PF21335">
    <property type="entry name" value="ATPD_C_metazoa"/>
    <property type="match status" value="2"/>
</dbReference>